<evidence type="ECO:0000256" key="4">
    <source>
        <dbReference type="ARBA" id="ARBA00022824"/>
    </source>
</evidence>
<reference evidence="8" key="1">
    <citation type="submission" date="2023-07" db="EMBL/GenBank/DDBJ databases">
        <title>Chromosome-level genome assembly of Artemia franciscana.</title>
        <authorList>
            <person name="Jo E."/>
        </authorList>
    </citation>
    <scope>NUCLEOTIDE SEQUENCE</scope>
    <source>
        <tissue evidence="8">Whole body</tissue>
    </source>
</reference>
<gene>
    <name evidence="8" type="ORF">QYM36_005757</name>
</gene>
<dbReference type="InterPro" id="IPR036249">
    <property type="entry name" value="Thioredoxin-like_sf"/>
</dbReference>
<dbReference type="Pfam" id="PF08806">
    <property type="entry name" value="Sep15_SelM"/>
    <property type="match status" value="1"/>
</dbReference>
<dbReference type="Gene3D" id="3.40.30.50">
    <property type="entry name" value="Sep15/SelM thioredoxin-like domain, active-site redox motif"/>
    <property type="match status" value="1"/>
</dbReference>
<dbReference type="AlphaFoldDB" id="A0AA88LAS4"/>
<feature type="domain" description="Selenoprotein F/M" evidence="7">
    <location>
        <begin position="68"/>
        <end position="122"/>
    </location>
</feature>
<proteinExistence type="inferred from homology"/>
<dbReference type="SUPFAM" id="SSF52833">
    <property type="entry name" value="Thioredoxin-like"/>
    <property type="match status" value="1"/>
</dbReference>
<accession>A0AA88LAS4</accession>
<comment type="similarity">
    <text evidence="2">Belongs to the selenoprotein M/F family.</text>
</comment>
<dbReference type="GO" id="GO:0016491">
    <property type="term" value="F:oxidoreductase activity"/>
    <property type="evidence" value="ECO:0007669"/>
    <property type="project" value="TreeGrafter"/>
</dbReference>
<protein>
    <recommendedName>
        <fullName evidence="6">Selenoprotein F</fullName>
    </recommendedName>
</protein>
<evidence type="ECO:0000256" key="1">
    <source>
        <dbReference type="ARBA" id="ARBA00004319"/>
    </source>
</evidence>
<organism evidence="8 9">
    <name type="scientific">Artemia franciscana</name>
    <name type="common">Brine shrimp</name>
    <name type="synonym">Artemia sanfranciscana</name>
    <dbReference type="NCBI Taxonomy" id="6661"/>
    <lineage>
        <taxon>Eukaryota</taxon>
        <taxon>Metazoa</taxon>
        <taxon>Ecdysozoa</taxon>
        <taxon>Arthropoda</taxon>
        <taxon>Crustacea</taxon>
        <taxon>Branchiopoda</taxon>
        <taxon>Anostraca</taxon>
        <taxon>Artemiidae</taxon>
        <taxon>Artemia</taxon>
    </lineage>
</organism>
<evidence type="ECO:0000256" key="6">
    <source>
        <dbReference type="ARBA" id="ARBA00040775"/>
    </source>
</evidence>
<keyword evidence="3" id="KW-0732">Signal</keyword>
<dbReference type="Proteomes" id="UP001187531">
    <property type="component" value="Unassembled WGS sequence"/>
</dbReference>
<keyword evidence="9" id="KW-1185">Reference proteome</keyword>
<dbReference type="EMBL" id="JAVRJZ010000009">
    <property type="protein sequence ID" value="KAK2718526.1"/>
    <property type="molecule type" value="Genomic_DNA"/>
</dbReference>
<comment type="subcellular location">
    <subcellularLocation>
        <location evidence="1">Endoplasmic reticulum lumen</location>
    </subcellularLocation>
</comment>
<dbReference type="InterPro" id="IPR038219">
    <property type="entry name" value="Sep15/SelM_sf"/>
</dbReference>
<dbReference type="InterPro" id="IPR039992">
    <property type="entry name" value="Sep15_SelM"/>
</dbReference>
<keyword evidence="5" id="KW-0712">Selenocysteine</keyword>
<dbReference type="PANTHER" id="PTHR13077">
    <property type="entry name" value="SELENOPROTEIN F"/>
    <property type="match status" value="1"/>
</dbReference>
<sequence>MVSSAVSEFSAEKCRELGFNKANLFCSSCEKLNHFNLTELEAPCKECCQGDTDLVETKKYPKAVLEVSFVKSERARGIPNFSVKYVRGADPIIKLYDEENRLQETYAVDKWNTDSVDEFLNTVLLMDDSISNEL</sequence>
<evidence type="ECO:0000313" key="8">
    <source>
        <dbReference type="EMBL" id="KAK2718526.1"/>
    </source>
</evidence>
<dbReference type="PANTHER" id="PTHR13077:SF6">
    <property type="entry name" value="SELENOPROTEIN F"/>
    <property type="match status" value="1"/>
</dbReference>
<dbReference type="GO" id="GO:0005788">
    <property type="term" value="C:endoplasmic reticulum lumen"/>
    <property type="evidence" value="ECO:0007669"/>
    <property type="project" value="UniProtKB-SubCell"/>
</dbReference>
<evidence type="ECO:0000256" key="2">
    <source>
        <dbReference type="ARBA" id="ARBA00005742"/>
    </source>
</evidence>
<evidence type="ECO:0000256" key="5">
    <source>
        <dbReference type="ARBA" id="ARBA00022933"/>
    </source>
</evidence>
<evidence type="ECO:0000256" key="3">
    <source>
        <dbReference type="ARBA" id="ARBA00022729"/>
    </source>
</evidence>
<keyword evidence="4" id="KW-0256">Endoplasmic reticulum</keyword>
<name>A0AA88LAS4_ARTSF</name>
<comment type="caution">
    <text evidence="8">The sequence shown here is derived from an EMBL/GenBank/DDBJ whole genome shotgun (WGS) entry which is preliminary data.</text>
</comment>
<dbReference type="InterPro" id="IPR014912">
    <property type="entry name" value="Sep15_SelM_dom"/>
</dbReference>
<evidence type="ECO:0000313" key="9">
    <source>
        <dbReference type="Proteomes" id="UP001187531"/>
    </source>
</evidence>
<evidence type="ECO:0000259" key="7">
    <source>
        <dbReference type="Pfam" id="PF08806"/>
    </source>
</evidence>